<keyword evidence="7" id="KW-0406">Ion transport</keyword>
<evidence type="ECO:0000313" key="14">
    <source>
        <dbReference type="Proteomes" id="UP001139408"/>
    </source>
</evidence>
<keyword evidence="5" id="KW-0812">Transmembrane</keyword>
<dbReference type="GO" id="GO:0015288">
    <property type="term" value="F:porin activity"/>
    <property type="evidence" value="ECO:0007669"/>
    <property type="project" value="UniProtKB-KW"/>
</dbReference>
<feature type="chain" id="PRO_5040902937" evidence="11">
    <location>
        <begin position="28"/>
        <end position="351"/>
    </location>
</feature>
<dbReference type="PANTHER" id="PTHR34501">
    <property type="entry name" value="PROTEIN YDDL-RELATED"/>
    <property type="match status" value="1"/>
</dbReference>
<dbReference type="AlphaFoldDB" id="A0A9X2CA81"/>
<dbReference type="InterPro" id="IPR033900">
    <property type="entry name" value="Gram_neg_porin_domain"/>
</dbReference>
<evidence type="ECO:0000259" key="12">
    <source>
        <dbReference type="Pfam" id="PF13609"/>
    </source>
</evidence>
<evidence type="ECO:0000256" key="7">
    <source>
        <dbReference type="ARBA" id="ARBA00023065"/>
    </source>
</evidence>
<organism evidence="13 14">
    <name type="scientific">Shewanella algicola</name>
    <dbReference type="NCBI Taxonomy" id="640633"/>
    <lineage>
        <taxon>Bacteria</taxon>
        <taxon>Pseudomonadati</taxon>
        <taxon>Pseudomonadota</taxon>
        <taxon>Gammaproteobacteria</taxon>
        <taxon>Alteromonadales</taxon>
        <taxon>Shewanellaceae</taxon>
        <taxon>Shewanella</taxon>
    </lineage>
</organism>
<feature type="signal peptide" evidence="11">
    <location>
        <begin position="1"/>
        <end position="27"/>
    </location>
</feature>
<evidence type="ECO:0000256" key="10">
    <source>
        <dbReference type="ARBA" id="ARBA00023237"/>
    </source>
</evidence>
<keyword evidence="4" id="KW-1134">Transmembrane beta strand</keyword>
<proteinExistence type="predicted"/>
<evidence type="ECO:0000256" key="5">
    <source>
        <dbReference type="ARBA" id="ARBA00022692"/>
    </source>
</evidence>
<dbReference type="PANTHER" id="PTHR34501:SF9">
    <property type="entry name" value="MAJOR OUTER MEMBRANE PROTEIN P.IA"/>
    <property type="match status" value="1"/>
</dbReference>
<evidence type="ECO:0000256" key="4">
    <source>
        <dbReference type="ARBA" id="ARBA00022452"/>
    </source>
</evidence>
<evidence type="ECO:0000313" key="13">
    <source>
        <dbReference type="EMBL" id="MCL1105430.1"/>
    </source>
</evidence>
<dbReference type="Pfam" id="PF13609">
    <property type="entry name" value="Porin_4"/>
    <property type="match status" value="1"/>
</dbReference>
<keyword evidence="9" id="KW-0472">Membrane</keyword>
<evidence type="ECO:0000256" key="3">
    <source>
        <dbReference type="ARBA" id="ARBA00022448"/>
    </source>
</evidence>
<keyword evidence="10" id="KW-0998">Cell outer membrane</keyword>
<evidence type="ECO:0000256" key="11">
    <source>
        <dbReference type="SAM" id="SignalP"/>
    </source>
</evidence>
<accession>A0A9X2CA81</accession>
<evidence type="ECO:0000256" key="9">
    <source>
        <dbReference type="ARBA" id="ARBA00023136"/>
    </source>
</evidence>
<keyword evidence="3" id="KW-0813">Transport</keyword>
<dbReference type="Gene3D" id="2.40.160.10">
    <property type="entry name" value="Porin"/>
    <property type="match status" value="1"/>
</dbReference>
<dbReference type="GO" id="GO:0046930">
    <property type="term" value="C:pore complex"/>
    <property type="evidence" value="ECO:0007669"/>
    <property type="project" value="UniProtKB-KW"/>
</dbReference>
<name>A0A9X2CA81_9GAMM</name>
<evidence type="ECO:0000256" key="2">
    <source>
        <dbReference type="ARBA" id="ARBA00011233"/>
    </source>
</evidence>
<evidence type="ECO:0000256" key="6">
    <source>
        <dbReference type="ARBA" id="ARBA00022729"/>
    </source>
</evidence>
<dbReference type="GO" id="GO:0006811">
    <property type="term" value="P:monoatomic ion transport"/>
    <property type="evidence" value="ECO:0007669"/>
    <property type="project" value="UniProtKB-KW"/>
</dbReference>
<dbReference type="Proteomes" id="UP001139408">
    <property type="component" value="Unassembled WGS sequence"/>
</dbReference>
<dbReference type="InterPro" id="IPR050298">
    <property type="entry name" value="Gram-neg_bact_OMP"/>
</dbReference>
<keyword evidence="6 11" id="KW-0732">Signal</keyword>
<reference evidence="13" key="1">
    <citation type="submission" date="2022-01" db="EMBL/GenBank/DDBJ databases">
        <title>Whole genome-based taxonomy of the Shewanellaceae.</title>
        <authorList>
            <person name="Martin-Rodriguez A.J."/>
        </authorList>
    </citation>
    <scope>NUCLEOTIDE SEQUENCE</scope>
    <source>
        <strain evidence="13">DSM 23803</strain>
    </source>
</reference>
<dbReference type="RefSeq" id="WP_188924981.1">
    <property type="nucleotide sequence ID" value="NZ_BMQI01000017.1"/>
</dbReference>
<dbReference type="SUPFAM" id="SSF56935">
    <property type="entry name" value="Porins"/>
    <property type="match status" value="1"/>
</dbReference>
<keyword evidence="8" id="KW-0626">Porin</keyword>
<dbReference type="CDD" id="cd00342">
    <property type="entry name" value="gram_neg_porins"/>
    <property type="match status" value="1"/>
</dbReference>
<evidence type="ECO:0000256" key="8">
    <source>
        <dbReference type="ARBA" id="ARBA00023114"/>
    </source>
</evidence>
<comment type="caution">
    <text evidence="13">The sequence shown here is derived from an EMBL/GenBank/DDBJ whole genome shotgun (WGS) entry which is preliminary data.</text>
</comment>
<comment type="subunit">
    <text evidence="2">Homotrimer.</text>
</comment>
<dbReference type="InterPro" id="IPR023614">
    <property type="entry name" value="Porin_dom_sf"/>
</dbReference>
<protein>
    <submittedName>
        <fullName evidence="13">Porin</fullName>
    </submittedName>
</protein>
<evidence type="ECO:0000256" key="1">
    <source>
        <dbReference type="ARBA" id="ARBA00004571"/>
    </source>
</evidence>
<dbReference type="EMBL" id="JAKILJ010000017">
    <property type="protein sequence ID" value="MCL1105430.1"/>
    <property type="molecule type" value="Genomic_DNA"/>
</dbReference>
<gene>
    <name evidence="13" type="ORF">L2749_09165</name>
</gene>
<keyword evidence="14" id="KW-1185">Reference proteome</keyword>
<dbReference type="GO" id="GO:0009279">
    <property type="term" value="C:cell outer membrane"/>
    <property type="evidence" value="ECO:0007669"/>
    <property type="project" value="UniProtKB-SubCell"/>
</dbReference>
<sequence>MNMNTKRHLVSIALLSALSVTSLNALADSPKAYGRLDIALTNSDHGFTTQNKKEGTVLENNLSRLGVKGSEKINDDFKLVYQMEVQVNGATNEGSDKTFSARSTYLGVVSDAGTLLVGRNDTVMKSSKGTVEAFALTNAAYSRMIAGQDRKADGMTYYSPTIAGLFTINGTYLMDDNYEGSDETQYALSVVAGDKKLKKSRYYLAAAYNTIGGVDAYRGVGHIKMGKFKLGGLYQHSESQSFEQKEGDSYFVALAYNLNGVNLKVEYGKDKAGFGKYFKYNSAVASSTDYKQATDVDINRLVVGADYKLSKSTMLQAHYAMYDGEYQIDNAGTTIDLEDDNVATVGVRFNF</sequence>
<feature type="domain" description="Porin" evidence="12">
    <location>
        <begin position="15"/>
        <end position="324"/>
    </location>
</feature>
<comment type="subcellular location">
    <subcellularLocation>
        <location evidence="1">Cell outer membrane</location>
        <topology evidence="1">Multi-pass membrane protein</topology>
    </subcellularLocation>
</comment>